<evidence type="ECO:0000313" key="2">
    <source>
        <dbReference type="EMBL" id="SEG50005.1"/>
    </source>
</evidence>
<dbReference type="AlphaFoldDB" id="A0A1H6APL9"/>
<dbReference type="PANTHER" id="PTHR45947">
    <property type="entry name" value="SULFOQUINOVOSYL TRANSFERASE SQD2"/>
    <property type="match status" value="1"/>
</dbReference>
<keyword evidence="3" id="KW-1185">Reference proteome</keyword>
<dbReference type="Gene3D" id="3.40.50.2000">
    <property type="entry name" value="Glycogen Phosphorylase B"/>
    <property type="match status" value="2"/>
</dbReference>
<keyword evidence="2" id="KW-0808">Transferase</keyword>
<evidence type="ECO:0000313" key="3">
    <source>
        <dbReference type="Proteomes" id="UP000236738"/>
    </source>
</evidence>
<feature type="domain" description="Glycosyl transferase family 1" evidence="1">
    <location>
        <begin position="177"/>
        <end position="349"/>
    </location>
</feature>
<dbReference type="InterPro" id="IPR001296">
    <property type="entry name" value="Glyco_trans_1"/>
</dbReference>
<evidence type="ECO:0000259" key="1">
    <source>
        <dbReference type="Pfam" id="PF00534"/>
    </source>
</evidence>
<proteinExistence type="predicted"/>
<dbReference type="GO" id="GO:0016757">
    <property type="term" value="F:glycosyltransferase activity"/>
    <property type="evidence" value="ECO:0007669"/>
    <property type="project" value="InterPro"/>
</dbReference>
<sequence length="371" mass="42004">MELQKSKKNIAIIVDTVDEISETFIKNHIKYLPHYNFVFSGFPVPLNKMMVKPSLFNKFKYRMISKKIAKSWLQLYQENQFTNEIKNNKIDIVFAEFLTNGVKVLELCKKNNLPLIVTALGYDISIESIVTKNNLLYKELFDYCQNIVIVSKHMKDKILEIGCDESKIIYSPCGPDESFFNINPNFKSKQIFALGRFVDKKGPIFTLLAFKQVLEKVPNANLVFGGEGQLWNAAKDLSYSLGMNQNVLFPGFISQDKQKEILSESIMFVQHSQKADNGDSEGTPVALLEASAASLPVVSTFHAGIPDVILNNKTGFLVKEKDVNNMAEKMIYLLENIDIAKGMGKAGKKYVEKNFSLESHISDLNECILRK</sequence>
<dbReference type="OrthoDB" id="9795068at2"/>
<dbReference type="SUPFAM" id="SSF53756">
    <property type="entry name" value="UDP-Glycosyltransferase/glycogen phosphorylase"/>
    <property type="match status" value="1"/>
</dbReference>
<dbReference type="EMBL" id="FNUS01000006">
    <property type="protein sequence ID" value="SEG50005.1"/>
    <property type="molecule type" value="Genomic_DNA"/>
</dbReference>
<name>A0A1H6APL9_9FLAO</name>
<dbReference type="Proteomes" id="UP000236738">
    <property type="component" value="Unassembled WGS sequence"/>
</dbReference>
<dbReference type="PANTHER" id="PTHR45947:SF3">
    <property type="entry name" value="SULFOQUINOVOSYL TRANSFERASE SQD2"/>
    <property type="match status" value="1"/>
</dbReference>
<reference evidence="3" key="1">
    <citation type="submission" date="2016-10" db="EMBL/GenBank/DDBJ databases">
        <authorList>
            <person name="Varghese N."/>
            <person name="Submissions S."/>
        </authorList>
    </citation>
    <scope>NUCLEOTIDE SEQUENCE [LARGE SCALE GENOMIC DNA]</scope>
    <source>
        <strain evidence="3">DSM 21580</strain>
    </source>
</reference>
<dbReference type="Pfam" id="PF00534">
    <property type="entry name" value="Glycos_transf_1"/>
    <property type="match status" value="1"/>
</dbReference>
<dbReference type="InterPro" id="IPR050194">
    <property type="entry name" value="Glycosyltransferase_grp1"/>
</dbReference>
<accession>A0A1H6APL9</accession>
<dbReference type="RefSeq" id="WP_103914379.1">
    <property type="nucleotide sequence ID" value="NZ_FNUS01000006.1"/>
</dbReference>
<organism evidence="2 3">
    <name type="scientific">Halpernia humi</name>
    <dbReference type="NCBI Taxonomy" id="493375"/>
    <lineage>
        <taxon>Bacteria</taxon>
        <taxon>Pseudomonadati</taxon>
        <taxon>Bacteroidota</taxon>
        <taxon>Flavobacteriia</taxon>
        <taxon>Flavobacteriales</taxon>
        <taxon>Weeksellaceae</taxon>
        <taxon>Chryseobacterium group</taxon>
        <taxon>Halpernia</taxon>
    </lineage>
</organism>
<gene>
    <name evidence="2" type="ORF">SAMN05421847_2521</name>
</gene>
<protein>
    <submittedName>
        <fullName evidence="2">Glycosyltransferase involved in cell wall bisynthesis</fullName>
    </submittedName>
</protein>